<accession>A0A1I2QJV2</accession>
<dbReference type="InterPro" id="IPR013078">
    <property type="entry name" value="His_Pase_superF_clade-1"/>
</dbReference>
<feature type="chain" id="PRO_5011733205" evidence="2">
    <location>
        <begin position="23"/>
        <end position="187"/>
    </location>
</feature>
<dbReference type="EMBL" id="FOOU01000005">
    <property type="protein sequence ID" value="SFG28674.1"/>
    <property type="molecule type" value="Genomic_DNA"/>
</dbReference>
<evidence type="ECO:0000256" key="1">
    <source>
        <dbReference type="SAM" id="Coils"/>
    </source>
</evidence>
<dbReference type="Pfam" id="PF00300">
    <property type="entry name" value="His_Phos_1"/>
    <property type="match status" value="1"/>
</dbReference>
<keyword evidence="2" id="KW-0732">Signal</keyword>
<dbReference type="Gene3D" id="3.40.50.1240">
    <property type="entry name" value="Phosphoglycerate mutase-like"/>
    <property type="match status" value="1"/>
</dbReference>
<reference evidence="4" key="1">
    <citation type="submission" date="2016-10" db="EMBL/GenBank/DDBJ databases">
        <authorList>
            <person name="Varghese N."/>
            <person name="Submissions S."/>
        </authorList>
    </citation>
    <scope>NUCLEOTIDE SEQUENCE [LARGE SCALE GENOMIC DNA]</scope>
    <source>
        <strain evidence="4">CGMCC 1.10971</strain>
    </source>
</reference>
<keyword evidence="1" id="KW-0175">Coiled coil</keyword>
<dbReference type="AlphaFoldDB" id="A0A1I2QJV2"/>
<dbReference type="CDD" id="cd07067">
    <property type="entry name" value="HP_PGM_like"/>
    <property type="match status" value="1"/>
</dbReference>
<protein>
    <submittedName>
        <fullName evidence="3">Histidine phosphatase superfamily (Branch 1)</fullName>
    </submittedName>
</protein>
<dbReference type="STRING" id="1045558.SAMN05216175_1058"/>
<sequence>MLARNLLLVFIMLSGSVQNAFATTNRDSIMDKLREIDANVLFIRHAIAPGFGDPDNFVINQCNTQRNLDAVGRSQAISLGQKLKQSNIVVDKVYSSYWCRCIETAELLQLGVVEKFAGLNSFFEEHADRNQTLKLLQEKLEELNQNSLTLMVTHQVVIEAVTGMGVSSGAVVAYNTRTRKAVRVAIE</sequence>
<dbReference type="SUPFAM" id="SSF53254">
    <property type="entry name" value="Phosphoglycerate mutase-like"/>
    <property type="match status" value="1"/>
</dbReference>
<feature type="coiled-coil region" evidence="1">
    <location>
        <begin position="126"/>
        <end position="153"/>
    </location>
</feature>
<evidence type="ECO:0000256" key="2">
    <source>
        <dbReference type="SAM" id="SignalP"/>
    </source>
</evidence>
<organism evidence="3 4">
    <name type="scientific">Neptunomonas qingdaonensis</name>
    <dbReference type="NCBI Taxonomy" id="1045558"/>
    <lineage>
        <taxon>Bacteria</taxon>
        <taxon>Pseudomonadati</taxon>
        <taxon>Pseudomonadota</taxon>
        <taxon>Gammaproteobacteria</taxon>
        <taxon>Oceanospirillales</taxon>
        <taxon>Oceanospirillaceae</taxon>
        <taxon>Neptunomonas</taxon>
    </lineage>
</organism>
<dbReference type="OrthoDB" id="8685508at2"/>
<evidence type="ECO:0000313" key="4">
    <source>
        <dbReference type="Proteomes" id="UP000198623"/>
    </source>
</evidence>
<name>A0A1I2QJV2_9GAMM</name>
<dbReference type="Proteomes" id="UP000198623">
    <property type="component" value="Unassembled WGS sequence"/>
</dbReference>
<gene>
    <name evidence="3" type="ORF">SAMN05216175_1058</name>
</gene>
<dbReference type="InterPro" id="IPR029033">
    <property type="entry name" value="His_PPase_superfam"/>
</dbReference>
<keyword evidence="4" id="KW-1185">Reference proteome</keyword>
<feature type="signal peptide" evidence="2">
    <location>
        <begin position="1"/>
        <end position="22"/>
    </location>
</feature>
<evidence type="ECO:0000313" key="3">
    <source>
        <dbReference type="EMBL" id="SFG28674.1"/>
    </source>
</evidence>
<dbReference type="RefSeq" id="WP_090726859.1">
    <property type="nucleotide sequence ID" value="NZ_FOOU01000005.1"/>
</dbReference>
<proteinExistence type="predicted"/>